<dbReference type="STRING" id="6573.A0A210R3X4"/>
<organism evidence="7 8">
    <name type="scientific">Mizuhopecten yessoensis</name>
    <name type="common">Japanese scallop</name>
    <name type="synonym">Patinopecten yessoensis</name>
    <dbReference type="NCBI Taxonomy" id="6573"/>
    <lineage>
        <taxon>Eukaryota</taxon>
        <taxon>Metazoa</taxon>
        <taxon>Spiralia</taxon>
        <taxon>Lophotrochozoa</taxon>
        <taxon>Mollusca</taxon>
        <taxon>Bivalvia</taxon>
        <taxon>Autobranchia</taxon>
        <taxon>Pteriomorphia</taxon>
        <taxon>Pectinida</taxon>
        <taxon>Pectinoidea</taxon>
        <taxon>Pectinidae</taxon>
        <taxon>Mizuhopecten</taxon>
    </lineage>
</organism>
<feature type="domain" description="TMEM205-like" evidence="6">
    <location>
        <begin position="47"/>
        <end position="144"/>
    </location>
</feature>
<dbReference type="Proteomes" id="UP000242188">
    <property type="component" value="Unassembled WGS sequence"/>
</dbReference>
<reference evidence="7 8" key="1">
    <citation type="journal article" date="2017" name="Nat. Ecol. Evol.">
        <title>Scallop genome provides insights into evolution of bilaterian karyotype and development.</title>
        <authorList>
            <person name="Wang S."/>
            <person name="Zhang J."/>
            <person name="Jiao W."/>
            <person name="Li J."/>
            <person name="Xun X."/>
            <person name="Sun Y."/>
            <person name="Guo X."/>
            <person name="Huan P."/>
            <person name="Dong B."/>
            <person name="Zhang L."/>
            <person name="Hu X."/>
            <person name="Sun X."/>
            <person name="Wang J."/>
            <person name="Zhao C."/>
            <person name="Wang Y."/>
            <person name="Wang D."/>
            <person name="Huang X."/>
            <person name="Wang R."/>
            <person name="Lv J."/>
            <person name="Li Y."/>
            <person name="Zhang Z."/>
            <person name="Liu B."/>
            <person name="Lu W."/>
            <person name="Hui Y."/>
            <person name="Liang J."/>
            <person name="Zhou Z."/>
            <person name="Hou R."/>
            <person name="Li X."/>
            <person name="Liu Y."/>
            <person name="Li H."/>
            <person name="Ning X."/>
            <person name="Lin Y."/>
            <person name="Zhao L."/>
            <person name="Xing Q."/>
            <person name="Dou J."/>
            <person name="Li Y."/>
            <person name="Mao J."/>
            <person name="Guo H."/>
            <person name="Dou H."/>
            <person name="Li T."/>
            <person name="Mu C."/>
            <person name="Jiang W."/>
            <person name="Fu Q."/>
            <person name="Fu X."/>
            <person name="Miao Y."/>
            <person name="Liu J."/>
            <person name="Yu Q."/>
            <person name="Li R."/>
            <person name="Liao H."/>
            <person name="Li X."/>
            <person name="Kong Y."/>
            <person name="Jiang Z."/>
            <person name="Chourrout D."/>
            <person name="Li R."/>
            <person name="Bao Z."/>
        </authorList>
    </citation>
    <scope>NUCLEOTIDE SEQUENCE [LARGE SCALE GENOMIC DNA]</scope>
    <source>
        <strain evidence="7 8">PY_sf001</strain>
    </source>
</reference>
<sequence>MINLRIPQVRYLAALLATIALSFALYPGNSSTGQSSKVYTFLYFFTFVSHYGAQFWMTFVAGLLLFFNLPRIWFGHVQSKLFPLFFCFGFVTSSITIATFVSQHRLDDENRQKQIAALVVSLGADFINAFLLSPIIVESMLQRFSMEKKSGKAYEVGFTDLSELLKNPEYACVNRTFRLYHGLSGAINMIGLAANTFHLYNLAMTNDV</sequence>
<feature type="transmembrane region" description="Helical" evidence="5">
    <location>
        <begin position="81"/>
        <end position="103"/>
    </location>
</feature>
<evidence type="ECO:0000313" key="8">
    <source>
        <dbReference type="Proteomes" id="UP000242188"/>
    </source>
</evidence>
<keyword evidence="3 5" id="KW-1133">Transmembrane helix</keyword>
<dbReference type="InterPro" id="IPR025423">
    <property type="entry name" value="TMEM205-like"/>
</dbReference>
<dbReference type="PANTHER" id="PTHR23241:SF102">
    <property type="entry name" value="LD23009P"/>
    <property type="match status" value="1"/>
</dbReference>
<dbReference type="GO" id="GO:0016020">
    <property type="term" value="C:membrane"/>
    <property type="evidence" value="ECO:0007669"/>
    <property type="project" value="UniProtKB-SubCell"/>
</dbReference>
<feature type="transmembrane region" description="Helical" evidence="5">
    <location>
        <begin position="115"/>
        <end position="137"/>
    </location>
</feature>
<comment type="caution">
    <text evidence="7">The sequence shown here is derived from an EMBL/GenBank/DDBJ whole genome shotgun (WGS) entry which is preliminary data.</text>
</comment>
<gene>
    <name evidence="7" type="ORF">KP79_PYT23831</name>
</gene>
<name>A0A210R3X4_MIZYE</name>
<accession>A0A210R3X4</accession>
<proteinExistence type="predicted"/>
<dbReference type="InterPro" id="IPR053009">
    <property type="entry name" value="Xanthocillin_Biosynth-Assoc"/>
</dbReference>
<evidence type="ECO:0000259" key="6">
    <source>
        <dbReference type="Pfam" id="PF13664"/>
    </source>
</evidence>
<evidence type="ECO:0000256" key="5">
    <source>
        <dbReference type="SAM" id="Phobius"/>
    </source>
</evidence>
<keyword evidence="4 5" id="KW-0472">Membrane</keyword>
<evidence type="ECO:0000256" key="4">
    <source>
        <dbReference type="ARBA" id="ARBA00023136"/>
    </source>
</evidence>
<evidence type="ECO:0000256" key="2">
    <source>
        <dbReference type="ARBA" id="ARBA00022692"/>
    </source>
</evidence>
<dbReference type="PANTHER" id="PTHR23241">
    <property type="entry name" value="LATE EMBRYOGENESIS ABUNDANT PLANTS LEA-RELATED"/>
    <property type="match status" value="1"/>
</dbReference>
<dbReference type="OrthoDB" id="1641132at2759"/>
<comment type="subcellular location">
    <subcellularLocation>
        <location evidence="1">Membrane</location>
    </subcellularLocation>
</comment>
<evidence type="ECO:0000256" key="3">
    <source>
        <dbReference type="ARBA" id="ARBA00022989"/>
    </source>
</evidence>
<evidence type="ECO:0000313" key="7">
    <source>
        <dbReference type="EMBL" id="OWF55770.1"/>
    </source>
</evidence>
<evidence type="ECO:0000256" key="1">
    <source>
        <dbReference type="ARBA" id="ARBA00004370"/>
    </source>
</evidence>
<protein>
    <recommendedName>
        <fullName evidence="6">TMEM205-like domain-containing protein</fullName>
    </recommendedName>
</protein>
<feature type="transmembrane region" description="Helical" evidence="5">
    <location>
        <begin position="40"/>
        <end position="69"/>
    </location>
</feature>
<keyword evidence="8" id="KW-1185">Reference proteome</keyword>
<dbReference type="Pfam" id="PF13664">
    <property type="entry name" value="DUF4149"/>
    <property type="match status" value="1"/>
</dbReference>
<dbReference type="AlphaFoldDB" id="A0A210R3X4"/>
<dbReference type="EMBL" id="NEDP02000483">
    <property type="protein sequence ID" value="OWF55770.1"/>
    <property type="molecule type" value="Genomic_DNA"/>
</dbReference>
<keyword evidence="2 5" id="KW-0812">Transmembrane</keyword>